<dbReference type="Pfam" id="PF00026">
    <property type="entry name" value="Asp"/>
    <property type="match status" value="1"/>
</dbReference>
<feature type="chain" id="PRO_5045640288" evidence="7">
    <location>
        <begin position="19"/>
        <end position="468"/>
    </location>
</feature>
<evidence type="ECO:0000313" key="10">
    <source>
        <dbReference type="Proteomes" id="UP001498771"/>
    </source>
</evidence>
<dbReference type="Proteomes" id="UP001498771">
    <property type="component" value="Unassembled WGS sequence"/>
</dbReference>
<keyword evidence="5 6" id="KW-0378">Hydrolase</keyword>
<evidence type="ECO:0000256" key="2">
    <source>
        <dbReference type="ARBA" id="ARBA00022670"/>
    </source>
</evidence>
<dbReference type="PRINTS" id="PR00792">
    <property type="entry name" value="PEPSIN"/>
</dbReference>
<dbReference type="PROSITE" id="PS00141">
    <property type="entry name" value="ASP_PROTEASE"/>
    <property type="match status" value="1"/>
</dbReference>
<protein>
    <submittedName>
        <fullName evidence="9">Aspartic peptidase domain-containing protein</fullName>
    </submittedName>
</protein>
<gene>
    <name evidence="9" type="ORF">BZA70DRAFT_137155</name>
</gene>
<feature type="signal peptide" evidence="7">
    <location>
        <begin position="1"/>
        <end position="18"/>
    </location>
</feature>
<dbReference type="PROSITE" id="PS51767">
    <property type="entry name" value="PEPTIDASE_A1"/>
    <property type="match status" value="1"/>
</dbReference>
<dbReference type="PANTHER" id="PTHR47966:SF65">
    <property type="entry name" value="ASPARTIC-TYPE ENDOPEPTIDASE"/>
    <property type="match status" value="1"/>
</dbReference>
<evidence type="ECO:0000256" key="5">
    <source>
        <dbReference type="ARBA" id="ARBA00022801"/>
    </source>
</evidence>
<accession>A0ABR1F732</accession>
<dbReference type="InterPro" id="IPR033876">
    <property type="entry name" value="SAP-like"/>
</dbReference>
<dbReference type="GeneID" id="90035120"/>
<evidence type="ECO:0000256" key="1">
    <source>
        <dbReference type="ARBA" id="ARBA00007447"/>
    </source>
</evidence>
<keyword evidence="4 6" id="KW-0064">Aspartyl protease</keyword>
<dbReference type="RefSeq" id="XP_064768691.1">
    <property type="nucleotide sequence ID" value="XM_064909608.1"/>
</dbReference>
<organism evidence="9 10">
    <name type="scientific">Myxozyma melibiosi</name>
    <dbReference type="NCBI Taxonomy" id="54550"/>
    <lineage>
        <taxon>Eukaryota</taxon>
        <taxon>Fungi</taxon>
        <taxon>Dikarya</taxon>
        <taxon>Ascomycota</taxon>
        <taxon>Saccharomycotina</taxon>
        <taxon>Lipomycetes</taxon>
        <taxon>Lipomycetales</taxon>
        <taxon>Lipomycetaceae</taxon>
        <taxon>Myxozyma</taxon>
    </lineage>
</organism>
<evidence type="ECO:0000259" key="8">
    <source>
        <dbReference type="PROSITE" id="PS51767"/>
    </source>
</evidence>
<evidence type="ECO:0000256" key="7">
    <source>
        <dbReference type="SAM" id="SignalP"/>
    </source>
</evidence>
<dbReference type="InterPro" id="IPR021109">
    <property type="entry name" value="Peptidase_aspartic_dom_sf"/>
</dbReference>
<comment type="caution">
    <text evidence="9">The sequence shown here is derived from an EMBL/GenBank/DDBJ whole genome shotgun (WGS) entry which is preliminary data.</text>
</comment>
<dbReference type="InterPro" id="IPR033121">
    <property type="entry name" value="PEPTIDASE_A1"/>
</dbReference>
<keyword evidence="10" id="KW-1185">Reference proteome</keyword>
<comment type="similarity">
    <text evidence="1 6">Belongs to the peptidase A1 family.</text>
</comment>
<dbReference type="SUPFAM" id="SSF50630">
    <property type="entry name" value="Acid proteases"/>
    <property type="match status" value="1"/>
</dbReference>
<reference evidence="9 10" key="1">
    <citation type="submission" date="2024-03" db="EMBL/GenBank/DDBJ databases">
        <title>Genome-scale model development and genomic sequencing of the oleaginous clade Lipomyces.</title>
        <authorList>
            <consortium name="Lawrence Berkeley National Laboratory"/>
            <person name="Czajka J.J."/>
            <person name="Han Y."/>
            <person name="Kim J."/>
            <person name="Mondo S.J."/>
            <person name="Hofstad B.A."/>
            <person name="Robles A."/>
            <person name="Haridas S."/>
            <person name="Riley R."/>
            <person name="LaButti K."/>
            <person name="Pangilinan J."/>
            <person name="Andreopoulos W."/>
            <person name="Lipzen A."/>
            <person name="Yan J."/>
            <person name="Wang M."/>
            <person name="Ng V."/>
            <person name="Grigoriev I.V."/>
            <person name="Spatafora J.W."/>
            <person name="Magnuson J.K."/>
            <person name="Baker S.E."/>
            <person name="Pomraning K.R."/>
        </authorList>
    </citation>
    <scope>NUCLEOTIDE SEQUENCE [LARGE SCALE GENOMIC DNA]</scope>
    <source>
        <strain evidence="9 10">Phaff 52-87</strain>
    </source>
</reference>
<dbReference type="InterPro" id="IPR001969">
    <property type="entry name" value="Aspartic_peptidase_AS"/>
</dbReference>
<evidence type="ECO:0000256" key="3">
    <source>
        <dbReference type="ARBA" id="ARBA00022729"/>
    </source>
</evidence>
<dbReference type="EMBL" id="JBBJBU010000004">
    <property type="protein sequence ID" value="KAK7205658.1"/>
    <property type="molecule type" value="Genomic_DNA"/>
</dbReference>
<proteinExistence type="inferred from homology"/>
<dbReference type="PANTHER" id="PTHR47966">
    <property type="entry name" value="BETA-SITE APP-CLEAVING ENZYME, ISOFORM A-RELATED"/>
    <property type="match status" value="1"/>
</dbReference>
<feature type="domain" description="Peptidase A1" evidence="8">
    <location>
        <begin position="69"/>
        <end position="407"/>
    </location>
</feature>
<sequence>MKFALLLTALSLSGSGLAAVSGTLQLDFWRDRSSSQRNPTLDRLREKKLLKRAVNNTVSQDLDNEYYLYYTNVTVGTPGQDLRLQIDTGSSDVWFQSAENKICQESSDPCAESGIYDPDSSSTYSLLSTDFSIRYGDYSYAKGNYASESFTIGGKTVANLTVGIATDANATQGIMGIGYDTNEAVIFTAGASRRYQNLPDLLVSQGFIESRVYSLWLNDQNAKTGSVLFGGIDTEKYSGSLVTLPFIADEGESTPSEFFVTLEGSAYTDASGSTTEYSSSLGLSVLLDSGTSFVYLPSSVQADFANAVGATWNDQVGYYIIPCPEVVNSDATYDFEFAGITIKVPVKQLFLPGTNAKNEPVTYTNGQQVCLLTIVDSSGLGVSILGDTFLRAAYIVYDLDNNQASIAQTKYNATASNVVAVGSGTDSVANAAASAGSAAVLSDSDVAKKLHFGYSIDKRRPRRSISVA</sequence>
<keyword evidence="3 7" id="KW-0732">Signal</keyword>
<keyword evidence="2 6" id="KW-0645">Protease</keyword>
<evidence type="ECO:0000313" key="9">
    <source>
        <dbReference type="EMBL" id="KAK7205658.1"/>
    </source>
</evidence>
<evidence type="ECO:0000256" key="6">
    <source>
        <dbReference type="RuleBase" id="RU000454"/>
    </source>
</evidence>
<name>A0ABR1F732_9ASCO</name>
<evidence type="ECO:0000256" key="4">
    <source>
        <dbReference type="ARBA" id="ARBA00022750"/>
    </source>
</evidence>
<dbReference type="Gene3D" id="2.40.70.10">
    <property type="entry name" value="Acid Proteases"/>
    <property type="match status" value="2"/>
</dbReference>
<dbReference type="CDD" id="cd05474">
    <property type="entry name" value="SAP_like"/>
    <property type="match status" value="1"/>
</dbReference>
<dbReference type="InterPro" id="IPR001461">
    <property type="entry name" value="Aspartic_peptidase_A1"/>
</dbReference>